<reference evidence="2" key="1">
    <citation type="journal article" date="2023" name="G3 (Bethesda)">
        <title>Genome assembly and association tests identify interacting loci associated with vigor, precocity, and sex in interspecific pistachio rootstocks.</title>
        <authorList>
            <person name="Palmer W."/>
            <person name="Jacygrad E."/>
            <person name="Sagayaradj S."/>
            <person name="Cavanaugh K."/>
            <person name="Han R."/>
            <person name="Bertier L."/>
            <person name="Beede B."/>
            <person name="Kafkas S."/>
            <person name="Golino D."/>
            <person name="Preece J."/>
            <person name="Michelmore R."/>
        </authorList>
    </citation>
    <scope>NUCLEOTIDE SEQUENCE [LARGE SCALE GENOMIC DNA]</scope>
</reference>
<gene>
    <name evidence="1" type="ORF">Patl1_07191</name>
</gene>
<keyword evidence="2" id="KW-1185">Reference proteome</keyword>
<accession>A0ACC1AFJ3</accession>
<evidence type="ECO:0000313" key="1">
    <source>
        <dbReference type="EMBL" id="KAJ0086094.1"/>
    </source>
</evidence>
<organism evidence="1 2">
    <name type="scientific">Pistacia atlantica</name>
    <dbReference type="NCBI Taxonomy" id="434234"/>
    <lineage>
        <taxon>Eukaryota</taxon>
        <taxon>Viridiplantae</taxon>
        <taxon>Streptophyta</taxon>
        <taxon>Embryophyta</taxon>
        <taxon>Tracheophyta</taxon>
        <taxon>Spermatophyta</taxon>
        <taxon>Magnoliopsida</taxon>
        <taxon>eudicotyledons</taxon>
        <taxon>Gunneridae</taxon>
        <taxon>Pentapetalae</taxon>
        <taxon>rosids</taxon>
        <taxon>malvids</taxon>
        <taxon>Sapindales</taxon>
        <taxon>Anacardiaceae</taxon>
        <taxon>Pistacia</taxon>
    </lineage>
</organism>
<sequence>MKLIRSGDIDAAFCKLRNWYPRIVQDDKSSTCFLLHCQKFIELVRVGSLEEAVKYGRTELAKFFGLAGFADLVQDCVALLAYEKPQESSVGYLLEDSQREVVADTVNAMILSTNPNMKDLQGCLHSYLERLLRQLTACCLERRTMNGDQGEAFKLHRVLNSGNKAKC</sequence>
<dbReference type="Proteomes" id="UP001164250">
    <property type="component" value="Chromosome 10"/>
</dbReference>
<proteinExistence type="predicted"/>
<protein>
    <submittedName>
        <fullName evidence="1">Uncharacterized protein</fullName>
    </submittedName>
</protein>
<dbReference type="EMBL" id="CM047906">
    <property type="protein sequence ID" value="KAJ0086094.1"/>
    <property type="molecule type" value="Genomic_DNA"/>
</dbReference>
<name>A0ACC1AFJ3_9ROSI</name>
<evidence type="ECO:0000313" key="2">
    <source>
        <dbReference type="Proteomes" id="UP001164250"/>
    </source>
</evidence>
<comment type="caution">
    <text evidence="1">The sequence shown here is derived from an EMBL/GenBank/DDBJ whole genome shotgun (WGS) entry which is preliminary data.</text>
</comment>